<dbReference type="EMBL" id="ASPP01029692">
    <property type="protein sequence ID" value="ETO04202.1"/>
    <property type="molecule type" value="Genomic_DNA"/>
</dbReference>
<evidence type="ECO:0000256" key="3">
    <source>
        <dbReference type="ARBA" id="ARBA00022692"/>
    </source>
</evidence>
<dbReference type="Pfam" id="PF05602">
    <property type="entry name" value="CLPTM1"/>
    <property type="match status" value="1"/>
</dbReference>
<proteinExistence type="inferred from homology"/>
<name>X6LSV8_RETFI</name>
<comment type="subcellular location">
    <subcellularLocation>
        <location evidence="1">Membrane</location>
        <topology evidence="1">Multi-pass membrane protein</topology>
    </subcellularLocation>
</comment>
<reference evidence="7 8" key="1">
    <citation type="journal article" date="2013" name="Curr. Biol.">
        <title>The Genome of the Foraminiferan Reticulomyxa filosa.</title>
        <authorList>
            <person name="Glockner G."/>
            <person name="Hulsmann N."/>
            <person name="Schleicher M."/>
            <person name="Noegel A.A."/>
            <person name="Eichinger L."/>
            <person name="Gallinger C."/>
            <person name="Pawlowski J."/>
            <person name="Sierra R."/>
            <person name="Euteneuer U."/>
            <person name="Pillet L."/>
            <person name="Moustafa A."/>
            <person name="Platzer M."/>
            <person name="Groth M."/>
            <person name="Szafranski K."/>
            <person name="Schliwa M."/>
        </authorList>
    </citation>
    <scope>NUCLEOTIDE SEQUENCE [LARGE SCALE GENOMIC DNA]</scope>
</reference>
<dbReference type="AlphaFoldDB" id="X6LSV8"/>
<keyword evidence="3 6" id="KW-0812">Transmembrane</keyword>
<keyword evidence="5 6" id="KW-0472">Membrane</keyword>
<feature type="transmembrane region" description="Helical" evidence="6">
    <location>
        <begin position="482"/>
        <end position="501"/>
    </location>
</feature>
<evidence type="ECO:0000256" key="6">
    <source>
        <dbReference type="SAM" id="Phobius"/>
    </source>
</evidence>
<evidence type="ECO:0000256" key="5">
    <source>
        <dbReference type="ARBA" id="ARBA00023136"/>
    </source>
</evidence>
<organism evidence="7 8">
    <name type="scientific">Reticulomyxa filosa</name>
    <dbReference type="NCBI Taxonomy" id="46433"/>
    <lineage>
        <taxon>Eukaryota</taxon>
        <taxon>Sar</taxon>
        <taxon>Rhizaria</taxon>
        <taxon>Retaria</taxon>
        <taxon>Foraminifera</taxon>
        <taxon>Monothalamids</taxon>
        <taxon>Reticulomyxidae</taxon>
        <taxon>Reticulomyxa</taxon>
    </lineage>
</organism>
<feature type="transmembrane region" description="Helical" evidence="6">
    <location>
        <begin position="395"/>
        <end position="415"/>
    </location>
</feature>
<feature type="transmembrane region" description="Helical" evidence="6">
    <location>
        <begin position="507"/>
        <end position="527"/>
    </location>
</feature>
<protein>
    <submittedName>
        <fullName evidence="7">Transmembrane CLPTM1 family protein</fullName>
    </submittedName>
</protein>
<evidence type="ECO:0000313" key="7">
    <source>
        <dbReference type="EMBL" id="ETO04202.1"/>
    </source>
</evidence>
<dbReference type="Proteomes" id="UP000023152">
    <property type="component" value="Unassembled WGS sequence"/>
</dbReference>
<keyword evidence="8" id="KW-1185">Reference proteome</keyword>
<evidence type="ECO:0000256" key="2">
    <source>
        <dbReference type="ARBA" id="ARBA00009310"/>
    </source>
</evidence>
<dbReference type="PANTHER" id="PTHR21347">
    <property type="entry name" value="CLEFT LIP AND PALATE ASSOCIATED TRANSMEMBRANE PROTEIN-RELATED"/>
    <property type="match status" value="1"/>
</dbReference>
<gene>
    <name evidence="7" type="ORF">RFI_33196</name>
</gene>
<dbReference type="OrthoDB" id="378564at2759"/>
<dbReference type="GO" id="GO:0012505">
    <property type="term" value="C:endomembrane system"/>
    <property type="evidence" value="ECO:0007669"/>
    <property type="project" value="TreeGrafter"/>
</dbReference>
<comment type="similarity">
    <text evidence="2">Belongs to the CLPTM1 family.</text>
</comment>
<sequence length="606" mass="70522">MCCSDKKKRDHTFLYYNKKKMGLISNILTAIPILYLLYMSYTMSVTLYSLWNPDLCQPNETTNGNNVCFCPSFKNASLVLDLYLSNDSSMSIRGLSDLTDPRSTVLLHSTDISMETSWDQQLKKSQTINGWDYNLQRNGSVLYVYVVGYLNMGKEAQRLDTRKKRNIKNMFAMERIPLLYASEPQAETYNLWKETENTSTCDKTQTQMNANVTSRKEYWKVPFWKPNITIYYLTDFTCFRIDQQTQNKIVDMWHVQYDPIVYSFLLTSLHKWSVQLMNKYGDLMAPNSSINENEKELFDLAKLPLQITISPISLGFFRLYLMMDNSFHALMSSWYELKETDIDQIKSLFVDTSPILILSTFVVAILHSIFSILALKSDISYWNDNENNNQNLHGISVNSILFECISSFVILLYLIDSQQTNKIIITLMILECCTSLWKIYKIYQIRKTQISRQQQSDANGNVSPASNISNSTESLDKKATRFLLLILIPVIIGYGCYSFIYEKHKSIISFLINVSASCVYGLGFIHLTPQLFINYELKSVDSLPWKVLIYRFFNTFVDDLFSFVIEMPFLHRLACFRDDVVFIVFLIQWYKYGSKDKSHNDNKKND</sequence>
<evidence type="ECO:0000313" key="8">
    <source>
        <dbReference type="Proteomes" id="UP000023152"/>
    </source>
</evidence>
<evidence type="ECO:0000256" key="4">
    <source>
        <dbReference type="ARBA" id="ARBA00022989"/>
    </source>
</evidence>
<feature type="transmembrane region" description="Helical" evidence="6">
    <location>
        <begin position="355"/>
        <end position="375"/>
    </location>
</feature>
<feature type="transmembrane region" description="Helical" evidence="6">
    <location>
        <begin position="21"/>
        <end position="41"/>
    </location>
</feature>
<comment type="caution">
    <text evidence="7">The sequence shown here is derived from an EMBL/GenBank/DDBJ whole genome shotgun (WGS) entry which is preliminary data.</text>
</comment>
<accession>X6LSV8</accession>
<dbReference type="PANTHER" id="PTHR21347:SF0">
    <property type="entry name" value="LIPID SCRAMBLASE CLPTM1L"/>
    <property type="match status" value="1"/>
</dbReference>
<dbReference type="GO" id="GO:0016020">
    <property type="term" value="C:membrane"/>
    <property type="evidence" value="ECO:0007669"/>
    <property type="project" value="UniProtKB-SubCell"/>
</dbReference>
<dbReference type="InterPro" id="IPR008429">
    <property type="entry name" value="CLPTM1"/>
</dbReference>
<evidence type="ECO:0000256" key="1">
    <source>
        <dbReference type="ARBA" id="ARBA00004141"/>
    </source>
</evidence>
<keyword evidence="4 6" id="KW-1133">Transmembrane helix</keyword>